<dbReference type="InterPro" id="IPR023586">
    <property type="entry name" value="Ile-tRNA-ligase_type2"/>
</dbReference>
<name>A0AA41SJV1_PAPNU</name>
<keyword evidence="1" id="KW-0436">Ligase</keyword>
<dbReference type="InterPro" id="IPR009008">
    <property type="entry name" value="Val/Leu/Ile-tRNA-synth_edit"/>
</dbReference>
<dbReference type="GO" id="GO:0005524">
    <property type="term" value="F:ATP binding"/>
    <property type="evidence" value="ECO:0007669"/>
    <property type="project" value="UniProtKB-KW"/>
</dbReference>
<dbReference type="GO" id="GO:0002161">
    <property type="term" value="F:aminoacyl-tRNA deacylase activity"/>
    <property type="evidence" value="ECO:0007669"/>
    <property type="project" value="InterPro"/>
</dbReference>
<dbReference type="AlphaFoldDB" id="A0AA41SJV1"/>
<dbReference type="Proteomes" id="UP001177140">
    <property type="component" value="Unassembled WGS sequence"/>
</dbReference>
<evidence type="ECO:0000256" key="2">
    <source>
        <dbReference type="ARBA" id="ARBA00022741"/>
    </source>
</evidence>
<dbReference type="EMBL" id="JAJJMA010166183">
    <property type="protein sequence ID" value="MCL7036280.1"/>
    <property type="molecule type" value="Genomic_DNA"/>
</dbReference>
<protein>
    <recommendedName>
        <fullName evidence="8">Aminoacyl-tRNA synthetase class Ia domain-containing protein</fullName>
    </recommendedName>
</protein>
<keyword evidence="3" id="KW-0067">ATP-binding</keyword>
<dbReference type="SUPFAM" id="SSF50677">
    <property type="entry name" value="ValRS/IleRS/LeuRS editing domain"/>
    <property type="match status" value="1"/>
</dbReference>
<keyword evidence="4" id="KW-0648">Protein biosynthesis</keyword>
<proteinExistence type="predicted"/>
<reference evidence="6" key="1">
    <citation type="submission" date="2022-03" db="EMBL/GenBank/DDBJ databases">
        <title>A functionally conserved STORR gene fusion in Papaver species that diverged 16.8 million years ago.</title>
        <authorList>
            <person name="Catania T."/>
        </authorList>
    </citation>
    <scope>NUCLEOTIDE SEQUENCE</scope>
    <source>
        <strain evidence="6">S-191538</strain>
    </source>
</reference>
<evidence type="ECO:0000256" key="1">
    <source>
        <dbReference type="ARBA" id="ARBA00022598"/>
    </source>
</evidence>
<dbReference type="PANTHER" id="PTHR42780">
    <property type="entry name" value="SOLEUCYL-TRNA SYNTHETASE"/>
    <property type="match status" value="1"/>
</dbReference>
<dbReference type="GO" id="GO:0004822">
    <property type="term" value="F:isoleucine-tRNA ligase activity"/>
    <property type="evidence" value="ECO:0007669"/>
    <property type="project" value="InterPro"/>
</dbReference>
<evidence type="ECO:0000256" key="3">
    <source>
        <dbReference type="ARBA" id="ARBA00022840"/>
    </source>
</evidence>
<dbReference type="GO" id="GO:0006428">
    <property type="term" value="P:isoleucyl-tRNA aminoacylation"/>
    <property type="evidence" value="ECO:0007669"/>
    <property type="project" value="TreeGrafter"/>
</dbReference>
<evidence type="ECO:0000313" key="6">
    <source>
        <dbReference type="EMBL" id="MCL7036280.1"/>
    </source>
</evidence>
<evidence type="ECO:0000256" key="5">
    <source>
        <dbReference type="ARBA" id="ARBA00023146"/>
    </source>
</evidence>
<organism evidence="6 7">
    <name type="scientific">Papaver nudicaule</name>
    <name type="common">Iceland poppy</name>
    <dbReference type="NCBI Taxonomy" id="74823"/>
    <lineage>
        <taxon>Eukaryota</taxon>
        <taxon>Viridiplantae</taxon>
        <taxon>Streptophyta</taxon>
        <taxon>Embryophyta</taxon>
        <taxon>Tracheophyta</taxon>
        <taxon>Spermatophyta</taxon>
        <taxon>Magnoliopsida</taxon>
        <taxon>Ranunculales</taxon>
        <taxon>Papaveraceae</taxon>
        <taxon>Papaveroideae</taxon>
        <taxon>Papaver</taxon>
    </lineage>
</organism>
<keyword evidence="5" id="KW-0030">Aminoacyl-tRNA synthetase</keyword>
<evidence type="ECO:0000256" key="4">
    <source>
        <dbReference type="ARBA" id="ARBA00022917"/>
    </source>
</evidence>
<keyword evidence="2" id="KW-0547">Nucleotide-binding</keyword>
<feature type="non-terminal residue" evidence="6">
    <location>
        <position position="69"/>
    </location>
</feature>
<gene>
    <name evidence="6" type="ORF">MKW94_025360</name>
</gene>
<comment type="caution">
    <text evidence="6">The sequence shown here is derived from an EMBL/GenBank/DDBJ whole genome shotgun (WGS) entry which is preliminary data.</text>
</comment>
<evidence type="ECO:0008006" key="8">
    <source>
        <dbReference type="Google" id="ProtNLM"/>
    </source>
</evidence>
<dbReference type="Gene3D" id="3.90.740.10">
    <property type="entry name" value="Valyl/Leucyl/Isoleucyl-tRNA synthetase, editing domain"/>
    <property type="match status" value="1"/>
</dbReference>
<accession>A0AA41SJV1</accession>
<sequence>MPYSTGCKTPLSNFEANSNYKDVPDPEIMVSFPIIGDPHNAALVAWTTTPWTLPSNLCLCVNAKFDYVK</sequence>
<evidence type="ECO:0000313" key="7">
    <source>
        <dbReference type="Proteomes" id="UP001177140"/>
    </source>
</evidence>
<keyword evidence="7" id="KW-1185">Reference proteome</keyword>
<dbReference type="PANTHER" id="PTHR42780:SF1">
    <property type="entry name" value="ISOLEUCINE--TRNA LIGASE, CYTOPLASMIC"/>
    <property type="match status" value="1"/>
</dbReference>